<dbReference type="EMBL" id="CP010715">
    <property type="protein sequence ID" value="AUR37251.1"/>
    <property type="molecule type" value="Genomic_DNA"/>
</dbReference>
<feature type="domain" description="ABC-type glycine betaine transport system substrate-binding" evidence="1">
    <location>
        <begin position="39"/>
        <end position="318"/>
    </location>
</feature>
<reference evidence="3" key="2">
    <citation type="journal article" date="2017" name="Genome Biol. Evol.">
        <title>Trajectories and Drivers of Genome Evolution in Surface-Associated Marine Phaeobacter.</title>
        <authorList>
            <person name="Freese H.M."/>
            <person name="Sikorski J."/>
            <person name="Bunk B."/>
            <person name="Scheuner C."/>
            <person name="Meier-Kolthoff J.P."/>
            <person name="Sproer C."/>
            <person name="Gram L."/>
            <person name="Overmann J."/>
        </authorList>
    </citation>
    <scope>NUCLEOTIDE SEQUENCE [LARGE SCALE GENOMIC DNA]</scope>
    <source>
        <strain evidence="2">P13</strain>
        <strain evidence="3">P18</strain>
    </source>
</reference>
<dbReference type="CDD" id="cd13642">
    <property type="entry name" value="PBP2_BCP_1"/>
    <property type="match status" value="1"/>
</dbReference>
<dbReference type="Gene3D" id="3.10.105.10">
    <property type="entry name" value="Dipeptide-binding Protein, Domain 3"/>
    <property type="match status" value="1"/>
</dbReference>
<organism evidence="3">
    <name type="scientific">Phaeobacter piscinae</name>
    <dbReference type="NCBI Taxonomy" id="1580596"/>
    <lineage>
        <taxon>Bacteria</taxon>
        <taxon>Pseudomonadati</taxon>
        <taxon>Pseudomonadota</taxon>
        <taxon>Alphaproteobacteria</taxon>
        <taxon>Rhodobacterales</taxon>
        <taxon>Roseobacteraceae</taxon>
        <taxon>Phaeobacter</taxon>
    </lineage>
</organism>
<sequence>MEGINNKNNDNLESEMKRLATWTTSAVLATLGTGALAADVVIGVPNWPSVRVTANVLKIVLEDNLGLDVELQNGSNPIVFEAMDSGAMQVHPEVWLPNQANLHNTFVKEKGTVAMNPNGIPADQAMCVTKGTAERTGIKALSELSDPDMAANFDSDGDGMGEIWIGAAGWASTNVEKIRAKSYGYDQTMTLKEMDETLALAEVDAATDQNTNVVFFCYTPHHMFQLYDLVQLEEPPHDPAQWNVAQPTDDPNWLENSSAAMAWDKAYLHIHYQAAMDESAAAVLSKVNLTSDQVSAMVYALIVDEMDAEVFARKWVEENADQVDSWLN</sequence>
<evidence type="ECO:0000313" key="4">
    <source>
        <dbReference type="Proteomes" id="UP000218606"/>
    </source>
</evidence>
<dbReference type="Gene3D" id="3.40.190.100">
    <property type="entry name" value="Glycine betaine-binding periplasmic protein, domain 2"/>
    <property type="match status" value="1"/>
</dbReference>
<name>A0AAD0CNP1_9RHOB</name>
<dbReference type="GO" id="GO:0043190">
    <property type="term" value="C:ATP-binding cassette (ABC) transporter complex"/>
    <property type="evidence" value="ECO:0007669"/>
    <property type="project" value="InterPro"/>
</dbReference>
<proteinExistence type="predicted"/>
<dbReference type="InterPro" id="IPR007210">
    <property type="entry name" value="ABC_Gly_betaine_transp_sub-bd"/>
</dbReference>
<reference evidence="2" key="3">
    <citation type="journal article" date="2023" name="ChemBioChem">
        <title>Acyltransferase Domain Exchange between Two Independent Type I Polyketide Synthases in the Same Producer Strain of Macrolide Antibiotics.</title>
        <authorList>
            <person name="Kudo F."/>
            <person name="Kishikawa K."/>
            <person name="Tsuboi K."/>
            <person name="Kido T."/>
            <person name="Usui T."/>
            <person name="Hashimoto J."/>
            <person name="Shin-Ya K."/>
            <person name="Miyanaga A."/>
            <person name="Eguchi T."/>
        </authorList>
    </citation>
    <scope>NUCLEOTIDE SEQUENCE</scope>
    <source>
        <strain evidence="2">P13</strain>
    </source>
</reference>
<dbReference type="Proteomes" id="UP000218606">
    <property type="component" value="Chromosome"/>
</dbReference>
<accession>A0AAD0CNP1</accession>
<dbReference type="GO" id="GO:0022857">
    <property type="term" value="F:transmembrane transporter activity"/>
    <property type="evidence" value="ECO:0007669"/>
    <property type="project" value="InterPro"/>
</dbReference>
<dbReference type="SUPFAM" id="SSF53850">
    <property type="entry name" value="Periplasmic binding protein-like II"/>
    <property type="match status" value="1"/>
</dbReference>
<gene>
    <name evidence="2" type="ORF">PhaeoP13_03039</name>
    <name evidence="3" type="ORF">PhaeoP18_03018</name>
</gene>
<reference evidence="3 4" key="1">
    <citation type="journal article" date="2017" name="Front. Microbiol.">
        <title>Phaeobacter piscinae sp. nov., a species of the Roseobacter group and potential aquaculture probiont.</title>
        <authorList>
            <person name="Sonnenschein E.C."/>
            <person name="Phippen C.B.W."/>
            <person name="Nielsen K.F."/>
            <person name="Mateiu R.V."/>
            <person name="Melchiorsen J."/>
            <person name="Gram L."/>
            <person name="Overmann J."/>
            <person name="Freese H.M."/>
        </authorList>
    </citation>
    <scope>NUCLEOTIDE SEQUENCE [LARGE SCALE GENOMIC DNA]</scope>
    <source>
        <strain evidence="2 4">P13</strain>
        <strain evidence="3">P18</strain>
    </source>
</reference>
<dbReference type="Pfam" id="PF04069">
    <property type="entry name" value="OpuAC"/>
    <property type="match status" value="1"/>
</dbReference>
<evidence type="ECO:0000259" key="1">
    <source>
        <dbReference type="Pfam" id="PF04069"/>
    </source>
</evidence>
<evidence type="ECO:0000313" key="3">
    <source>
        <dbReference type="EMBL" id="AUR37251.1"/>
    </source>
</evidence>
<protein>
    <submittedName>
        <fullName evidence="3">Glycine betaine transport system substrate binding protein</fullName>
    </submittedName>
</protein>
<dbReference type="AlphaFoldDB" id="A0AAD0CNP1"/>
<dbReference type="EMBL" id="CP010767">
    <property type="protein sequence ID" value="ATG44937.1"/>
    <property type="molecule type" value="Genomic_DNA"/>
</dbReference>
<evidence type="ECO:0000313" key="2">
    <source>
        <dbReference type="EMBL" id="ATG44937.1"/>
    </source>
</evidence>